<keyword evidence="3" id="KW-1185">Reference proteome</keyword>
<comment type="caution">
    <text evidence="2">The sequence shown here is derived from an EMBL/GenBank/DDBJ whole genome shotgun (WGS) entry which is preliminary data.</text>
</comment>
<evidence type="ECO:0000313" key="3">
    <source>
        <dbReference type="Proteomes" id="UP000765509"/>
    </source>
</evidence>
<evidence type="ECO:0000313" key="2">
    <source>
        <dbReference type="EMBL" id="MBW0474013.1"/>
    </source>
</evidence>
<feature type="region of interest" description="Disordered" evidence="1">
    <location>
        <begin position="46"/>
        <end position="89"/>
    </location>
</feature>
<dbReference type="Proteomes" id="UP000765509">
    <property type="component" value="Unassembled WGS sequence"/>
</dbReference>
<sequence length="126" mass="13905">MPHKQTLWQPTPGLSGTQWLEDLFRSKKPTFLFLILTFTSSELTLPPFVEPSQHNEPSIPGPTQASEPHEDPSACEPEPEVAPMQSTQELFACPATPAPIIIIVDTPVGSPLPFLLPRFLPQRSLP</sequence>
<protein>
    <submittedName>
        <fullName evidence="2">Uncharacterized protein</fullName>
    </submittedName>
</protein>
<evidence type="ECO:0000256" key="1">
    <source>
        <dbReference type="SAM" id="MobiDB-lite"/>
    </source>
</evidence>
<accession>A0A9Q3BZU3</accession>
<proteinExistence type="predicted"/>
<name>A0A9Q3BZU3_9BASI</name>
<feature type="compositionally biased region" description="Polar residues" evidence="1">
    <location>
        <begin position="52"/>
        <end position="66"/>
    </location>
</feature>
<dbReference type="AlphaFoldDB" id="A0A9Q3BZU3"/>
<gene>
    <name evidence="2" type="ORF">O181_013728</name>
</gene>
<reference evidence="2" key="1">
    <citation type="submission" date="2021-03" db="EMBL/GenBank/DDBJ databases">
        <title>Draft genome sequence of rust myrtle Austropuccinia psidii MF-1, a brazilian biotype.</title>
        <authorList>
            <person name="Quecine M.C."/>
            <person name="Pachon D.M.R."/>
            <person name="Bonatelli M.L."/>
            <person name="Correr F.H."/>
            <person name="Franceschini L.M."/>
            <person name="Leite T.F."/>
            <person name="Margarido G.R.A."/>
            <person name="Almeida C.A."/>
            <person name="Ferrarezi J.A."/>
            <person name="Labate C.A."/>
        </authorList>
    </citation>
    <scope>NUCLEOTIDE SEQUENCE</scope>
    <source>
        <strain evidence="2">MF-1</strain>
    </source>
</reference>
<dbReference type="EMBL" id="AVOT02003606">
    <property type="protein sequence ID" value="MBW0474013.1"/>
    <property type="molecule type" value="Genomic_DNA"/>
</dbReference>
<organism evidence="2 3">
    <name type="scientific">Austropuccinia psidii MF-1</name>
    <dbReference type="NCBI Taxonomy" id="1389203"/>
    <lineage>
        <taxon>Eukaryota</taxon>
        <taxon>Fungi</taxon>
        <taxon>Dikarya</taxon>
        <taxon>Basidiomycota</taxon>
        <taxon>Pucciniomycotina</taxon>
        <taxon>Pucciniomycetes</taxon>
        <taxon>Pucciniales</taxon>
        <taxon>Sphaerophragmiaceae</taxon>
        <taxon>Austropuccinia</taxon>
    </lineage>
</organism>